<feature type="compositionally biased region" description="Polar residues" evidence="1">
    <location>
        <begin position="44"/>
        <end position="57"/>
    </location>
</feature>
<evidence type="ECO:0000313" key="3">
    <source>
        <dbReference type="Proteomes" id="UP001330434"/>
    </source>
</evidence>
<dbReference type="Proteomes" id="UP001330434">
    <property type="component" value="Plasmid pBealeia5"/>
</dbReference>
<keyword evidence="2" id="KW-0614">Plasmid</keyword>
<evidence type="ECO:0000256" key="1">
    <source>
        <dbReference type="SAM" id="MobiDB-lite"/>
    </source>
</evidence>
<proteinExistence type="predicted"/>
<protein>
    <submittedName>
        <fullName evidence="2">Uncharacterized protein</fullName>
    </submittedName>
</protein>
<keyword evidence="3" id="KW-1185">Reference proteome</keyword>
<reference evidence="2 3" key="1">
    <citation type="journal article" date="2024" name="Environ. Microbiol.">
        <title>Novel evolutionary insights on the interactions of the Holosporales (Alphaproteobacteria) with eukaryotic hosts from comparative genomics.</title>
        <authorList>
            <person name="Giovannini M."/>
            <person name="Petroni G."/>
            <person name="Castelli M."/>
        </authorList>
    </citation>
    <scope>NUCLEOTIDE SEQUENCE [LARGE SCALE GENOMIC DNA]</scope>
    <source>
        <strain evidence="2 3">US_Bl 15I1</strain>
    </source>
</reference>
<feature type="region of interest" description="Disordered" evidence="1">
    <location>
        <begin position="40"/>
        <end position="78"/>
    </location>
</feature>
<evidence type="ECO:0000313" key="2">
    <source>
        <dbReference type="EMBL" id="WVX67829.1"/>
    </source>
</evidence>
<feature type="region of interest" description="Disordered" evidence="1">
    <location>
        <begin position="1"/>
        <end position="24"/>
    </location>
</feature>
<sequence length="78" mass="8569">MDDVLVYPNGTGEDVVDTFSQSSSSCKVRPHQEWLRRRGAGVLNTDTLTQPHDSSQLPPKLPDLHPSSAPHAPVLQPR</sequence>
<organism evidence="2 3">
    <name type="scientific">Candidatus Bealeia paramacronuclearis</name>
    <dbReference type="NCBI Taxonomy" id="1921001"/>
    <lineage>
        <taxon>Bacteria</taxon>
        <taxon>Pseudomonadati</taxon>
        <taxon>Pseudomonadota</taxon>
        <taxon>Alphaproteobacteria</taxon>
        <taxon>Holosporales</taxon>
        <taxon>Holosporaceae</taxon>
        <taxon>Candidatus Bealeia</taxon>
    </lineage>
</organism>
<dbReference type="EMBL" id="CP133275">
    <property type="protein sequence ID" value="WVX67829.1"/>
    <property type="molecule type" value="Genomic_DNA"/>
</dbReference>
<geneLocation type="plasmid" evidence="2 3">
    <name>pBealeia5</name>
</geneLocation>
<gene>
    <name evidence="2" type="ORF">Bealeia1_02048</name>
</gene>
<name>A0ABZ2CC74_9PROT</name>
<accession>A0ABZ2CC74</accession>